<evidence type="ECO:0000256" key="1">
    <source>
        <dbReference type="SAM" id="SignalP"/>
    </source>
</evidence>
<comment type="caution">
    <text evidence="2">The sequence shown here is derived from an EMBL/GenBank/DDBJ whole genome shotgun (WGS) entry which is preliminary data.</text>
</comment>
<protein>
    <submittedName>
        <fullName evidence="2">25491_t:CDS:1</fullName>
    </submittedName>
</protein>
<name>A0A9N9DIT6_9GLOM</name>
<dbReference type="Gene3D" id="3.90.226.10">
    <property type="entry name" value="2-enoyl-CoA Hydratase, Chain A, domain 1"/>
    <property type="match status" value="1"/>
</dbReference>
<evidence type="ECO:0000313" key="2">
    <source>
        <dbReference type="EMBL" id="CAG8637301.1"/>
    </source>
</evidence>
<dbReference type="Proteomes" id="UP000789405">
    <property type="component" value="Unassembled WGS sequence"/>
</dbReference>
<dbReference type="InterPro" id="IPR052766">
    <property type="entry name" value="S41A_metabolite_peptidase"/>
</dbReference>
<keyword evidence="3" id="KW-1185">Reference proteome</keyword>
<dbReference type="AlphaFoldDB" id="A0A9N9DIT6"/>
<evidence type="ECO:0000313" key="3">
    <source>
        <dbReference type="Proteomes" id="UP000789405"/>
    </source>
</evidence>
<dbReference type="OrthoDB" id="27214at2759"/>
<dbReference type="PANTHER" id="PTHR37049">
    <property type="entry name" value="PEPTIDASE S41 FAMILY PROTEIN"/>
    <property type="match status" value="1"/>
</dbReference>
<reference evidence="2" key="1">
    <citation type="submission" date="2021-06" db="EMBL/GenBank/DDBJ databases">
        <authorList>
            <person name="Kallberg Y."/>
            <person name="Tangrot J."/>
            <person name="Rosling A."/>
        </authorList>
    </citation>
    <scope>NUCLEOTIDE SEQUENCE</scope>
    <source>
        <strain evidence="2">MA453B</strain>
    </source>
</reference>
<dbReference type="InterPro" id="IPR029045">
    <property type="entry name" value="ClpP/crotonase-like_dom_sf"/>
</dbReference>
<dbReference type="SUPFAM" id="SSF52096">
    <property type="entry name" value="ClpP/crotonase"/>
    <property type="match status" value="1"/>
</dbReference>
<proteinExistence type="predicted"/>
<feature type="chain" id="PRO_5040478027" evidence="1">
    <location>
        <begin position="21"/>
        <end position="629"/>
    </location>
</feature>
<keyword evidence="1" id="KW-0732">Signal</keyword>
<accession>A0A9N9DIT6</accession>
<gene>
    <name evidence="2" type="ORF">DERYTH_LOCUS9468</name>
</gene>
<sequence length="629" mass="72255">MKFYIAFFAFVFSSIVIVQSYAILREDPVSDGCIRIHNKFVSKKSNKFSYEDVKDCYERIPFDDLIASKTIETLTRLLDGFYPFLDKAKEPPQSGFSFKSKDILAELKLLQKKSFQNLYDFIINVKYFFYDMKEPHTLFITDCFSTFAFITNITLYSIVKDDVFDDTIDPSNIDCEVTHINGHQAFEVIYKFAQDSVYLSRDIGVRFNTALDHKHSGYSFSVRAELPETPNIVYTLKCYKHTRSFNVTRNWVAFSTPSLLKRFNNSRTYFTNICNATEENKPTSYSSGLQDIKISSNSIHRIMTIQPEGLTIIKIIEDFMEFYKIKDFGVVRILTMQYPEMYDENDNFNSAFFTNIIQGFKDLTNTGVKKVVLDLTDNLGGYDLISAFISLLLFSNTYPSFEFDFRITEPMKLAITEQFKLAIPENVFDMADYADAKTYINFTSANDLFGNNSFTRGNITEHYSKKFVISNAYVEFLKEFIQNFTTPLPWKPEDYIILTNGLCGSACAMIVEHAVELNNVSTISIGGIASIPLLSCTSFPGGFVTDSDEILDSLNILGIQNNTLMPKNFPLTGIRLTLLYTETYSNRKPVKLLEYEFRPADFRLFYDEKNIKNISILWSQAAAFIGKKK</sequence>
<dbReference type="PANTHER" id="PTHR37049:SF4">
    <property type="entry name" value="RHODANESE DOMAIN-CONTAINING PROTEIN"/>
    <property type="match status" value="1"/>
</dbReference>
<organism evidence="2 3">
    <name type="scientific">Dentiscutata erythropus</name>
    <dbReference type="NCBI Taxonomy" id="1348616"/>
    <lineage>
        <taxon>Eukaryota</taxon>
        <taxon>Fungi</taxon>
        <taxon>Fungi incertae sedis</taxon>
        <taxon>Mucoromycota</taxon>
        <taxon>Glomeromycotina</taxon>
        <taxon>Glomeromycetes</taxon>
        <taxon>Diversisporales</taxon>
        <taxon>Gigasporaceae</taxon>
        <taxon>Dentiscutata</taxon>
    </lineage>
</organism>
<feature type="signal peptide" evidence="1">
    <location>
        <begin position="1"/>
        <end position="20"/>
    </location>
</feature>
<dbReference type="EMBL" id="CAJVPY010005181">
    <property type="protein sequence ID" value="CAG8637301.1"/>
    <property type="molecule type" value="Genomic_DNA"/>
</dbReference>